<dbReference type="BioCyc" id="HAUR316274:GHYA-1326-MONOMER"/>
<dbReference type="STRING" id="316274.Haur_1304"/>
<dbReference type="InterPro" id="IPR001783">
    <property type="entry name" value="Lumazine-bd"/>
</dbReference>
<evidence type="ECO:0000256" key="6">
    <source>
        <dbReference type="ARBA" id="ARBA00013950"/>
    </source>
</evidence>
<comment type="catalytic activity">
    <reaction evidence="1">
        <text>2 6,7-dimethyl-8-(1-D-ribityl)lumazine + H(+) = 5-amino-6-(D-ribitylamino)uracil + riboflavin</text>
        <dbReference type="Rhea" id="RHEA:20772"/>
        <dbReference type="ChEBI" id="CHEBI:15378"/>
        <dbReference type="ChEBI" id="CHEBI:15934"/>
        <dbReference type="ChEBI" id="CHEBI:57986"/>
        <dbReference type="ChEBI" id="CHEBI:58201"/>
        <dbReference type="EC" id="2.5.1.9"/>
    </reaction>
</comment>
<dbReference type="PROSITE" id="PS51177">
    <property type="entry name" value="LUMAZINE_BIND"/>
    <property type="match status" value="2"/>
</dbReference>
<dbReference type="Gene3D" id="2.40.30.20">
    <property type="match status" value="2"/>
</dbReference>
<keyword evidence="8" id="KW-0808">Transferase</keyword>
<evidence type="ECO:0000256" key="4">
    <source>
        <dbReference type="ARBA" id="ARBA00011233"/>
    </source>
</evidence>
<evidence type="ECO:0000256" key="5">
    <source>
        <dbReference type="ARBA" id="ARBA00012827"/>
    </source>
</evidence>
<proteinExistence type="predicted"/>
<protein>
    <recommendedName>
        <fullName evidence="6 10">Riboflavin synthase</fullName>
        <ecNumber evidence="5 10">2.5.1.9</ecNumber>
    </recommendedName>
</protein>
<dbReference type="InterPro" id="IPR026017">
    <property type="entry name" value="Lumazine-bd_dom"/>
</dbReference>
<name>A9B2A7_HERA2</name>
<keyword evidence="14" id="KW-1185">Reference proteome</keyword>
<evidence type="ECO:0000256" key="2">
    <source>
        <dbReference type="ARBA" id="ARBA00002803"/>
    </source>
</evidence>
<feature type="repeat" description="Lumazine-binding" evidence="11">
    <location>
        <begin position="111"/>
        <end position="207"/>
    </location>
</feature>
<dbReference type="AlphaFoldDB" id="A9B2A7"/>
<dbReference type="SUPFAM" id="SSF63380">
    <property type="entry name" value="Riboflavin synthase domain-like"/>
    <property type="match status" value="2"/>
</dbReference>
<evidence type="ECO:0000256" key="7">
    <source>
        <dbReference type="ARBA" id="ARBA00022619"/>
    </source>
</evidence>
<sequence>MNLTPSPSLRKIAMFTGIVEEIGTILVANTGLERDNTLRIGCTLATSDAQLGDSIAVNGVCLTVTAFAADWFEVGLAPETLRRTNLGQLKVGSSVNLERALAAGRRMGGHYVQGHVDGTGEIIAIEPDGESKAITIRVAPALMRYIVEKGFIAVDGTSLTITRTTDDSFGLAIIAHTQAWAIIGQQQVGDTVNIEVDILAKYVENIVRFDRKMLAE</sequence>
<feature type="domain" description="Lumazine-binding" evidence="12">
    <location>
        <begin position="14"/>
        <end position="110"/>
    </location>
</feature>
<comment type="subunit">
    <text evidence="4">Homotrimer.</text>
</comment>
<evidence type="ECO:0000313" key="13">
    <source>
        <dbReference type="EMBL" id="ABX03952.1"/>
    </source>
</evidence>
<comment type="pathway">
    <text evidence="3">Cofactor biosynthesis; riboflavin biosynthesis; riboflavin from 2-hydroxy-3-oxobutyl phosphate and 5-amino-6-(D-ribitylamino)uracil: step 2/2.</text>
</comment>
<dbReference type="GO" id="GO:0004746">
    <property type="term" value="F:riboflavin synthase activity"/>
    <property type="evidence" value="ECO:0007669"/>
    <property type="project" value="UniProtKB-UniRule"/>
</dbReference>
<gene>
    <name evidence="13" type="ordered locus">Haur_1304</name>
</gene>
<evidence type="ECO:0000256" key="3">
    <source>
        <dbReference type="ARBA" id="ARBA00004887"/>
    </source>
</evidence>
<evidence type="ECO:0000256" key="10">
    <source>
        <dbReference type="NCBIfam" id="TIGR00187"/>
    </source>
</evidence>
<feature type="repeat" description="Lumazine-binding" evidence="11">
    <location>
        <begin position="14"/>
        <end position="110"/>
    </location>
</feature>
<accession>A9B2A7</accession>
<feature type="domain" description="Lumazine-binding" evidence="12">
    <location>
        <begin position="111"/>
        <end position="207"/>
    </location>
</feature>
<keyword evidence="7" id="KW-0686">Riboflavin biosynthesis</keyword>
<dbReference type="KEGG" id="hau:Haur_1304"/>
<dbReference type="NCBIfam" id="NF009566">
    <property type="entry name" value="PRK13020.1"/>
    <property type="match status" value="1"/>
</dbReference>
<evidence type="ECO:0000256" key="1">
    <source>
        <dbReference type="ARBA" id="ARBA00000968"/>
    </source>
</evidence>
<dbReference type="EMBL" id="CP000875">
    <property type="protein sequence ID" value="ABX03952.1"/>
    <property type="molecule type" value="Genomic_DNA"/>
</dbReference>
<comment type="function">
    <text evidence="2">Catalyzes the dismutation of two molecules of 6,7-dimethyl-8-ribityllumazine, resulting in the formation of riboflavin and 5-amino-6-(D-ribitylamino)uracil.</text>
</comment>
<dbReference type="PIRSF" id="PIRSF000498">
    <property type="entry name" value="Riboflavin_syn_A"/>
    <property type="match status" value="1"/>
</dbReference>
<dbReference type="HOGENOM" id="CLU_034388_2_0_0"/>
<dbReference type="FunFam" id="2.40.30.20:FF:000004">
    <property type="entry name" value="Riboflavin synthase, alpha subunit"/>
    <property type="match status" value="1"/>
</dbReference>
<evidence type="ECO:0000256" key="9">
    <source>
        <dbReference type="ARBA" id="ARBA00022737"/>
    </source>
</evidence>
<keyword evidence="9" id="KW-0677">Repeat</keyword>
<evidence type="ECO:0000256" key="8">
    <source>
        <dbReference type="ARBA" id="ARBA00022679"/>
    </source>
</evidence>
<dbReference type="NCBIfam" id="TIGR00187">
    <property type="entry name" value="ribE"/>
    <property type="match status" value="1"/>
</dbReference>
<dbReference type="EC" id="2.5.1.9" evidence="5 10"/>
<evidence type="ECO:0000313" key="14">
    <source>
        <dbReference type="Proteomes" id="UP000000787"/>
    </source>
</evidence>
<dbReference type="FunFam" id="2.40.30.20:FF:000003">
    <property type="entry name" value="Riboflavin synthase, alpha subunit"/>
    <property type="match status" value="1"/>
</dbReference>
<dbReference type="PANTHER" id="PTHR21098:SF0">
    <property type="entry name" value="RIBOFLAVIN SYNTHASE"/>
    <property type="match status" value="1"/>
</dbReference>
<dbReference type="GO" id="GO:0009231">
    <property type="term" value="P:riboflavin biosynthetic process"/>
    <property type="evidence" value="ECO:0007669"/>
    <property type="project" value="UniProtKB-KW"/>
</dbReference>
<dbReference type="FunCoup" id="A9B2A7">
    <property type="interactions" value="444"/>
</dbReference>
<dbReference type="Proteomes" id="UP000000787">
    <property type="component" value="Chromosome"/>
</dbReference>
<organism evidence="13 14">
    <name type="scientific">Herpetosiphon aurantiacus (strain ATCC 23779 / DSM 785 / 114-95)</name>
    <dbReference type="NCBI Taxonomy" id="316274"/>
    <lineage>
        <taxon>Bacteria</taxon>
        <taxon>Bacillati</taxon>
        <taxon>Chloroflexota</taxon>
        <taxon>Chloroflexia</taxon>
        <taxon>Herpetosiphonales</taxon>
        <taxon>Herpetosiphonaceae</taxon>
        <taxon>Herpetosiphon</taxon>
    </lineage>
</organism>
<dbReference type="InterPro" id="IPR017938">
    <property type="entry name" value="Riboflavin_synthase-like_b-brl"/>
</dbReference>
<evidence type="ECO:0000259" key="12">
    <source>
        <dbReference type="PROSITE" id="PS51177"/>
    </source>
</evidence>
<dbReference type="InterPro" id="IPR023366">
    <property type="entry name" value="ATP_synth_asu-like_sf"/>
</dbReference>
<dbReference type="Pfam" id="PF00677">
    <property type="entry name" value="Lum_binding"/>
    <property type="match status" value="2"/>
</dbReference>
<dbReference type="InParanoid" id="A9B2A7"/>
<dbReference type="CDD" id="cd00402">
    <property type="entry name" value="Riboflavin_synthase_like"/>
    <property type="match status" value="1"/>
</dbReference>
<evidence type="ECO:0000256" key="11">
    <source>
        <dbReference type="PROSITE-ProRule" id="PRU00524"/>
    </source>
</evidence>
<reference evidence="13 14" key="1">
    <citation type="journal article" date="2011" name="Stand. Genomic Sci.">
        <title>Complete genome sequence of the filamentous gliding predatory bacterium Herpetosiphon aurantiacus type strain (114-95(T)).</title>
        <authorList>
            <person name="Kiss H."/>
            <person name="Nett M."/>
            <person name="Domin N."/>
            <person name="Martin K."/>
            <person name="Maresca J.A."/>
            <person name="Copeland A."/>
            <person name="Lapidus A."/>
            <person name="Lucas S."/>
            <person name="Berry K.W."/>
            <person name="Glavina Del Rio T."/>
            <person name="Dalin E."/>
            <person name="Tice H."/>
            <person name="Pitluck S."/>
            <person name="Richardson P."/>
            <person name="Bruce D."/>
            <person name="Goodwin L."/>
            <person name="Han C."/>
            <person name="Detter J.C."/>
            <person name="Schmutz J."/>
            <person name="Brettin T."/>
            <person name="Land M."/>
            <person name="Hauser L."/>
            <person name="Kyrpides N.C."/>
            <person name="Ivanova N."/>
            <person name="Goker M."/>
            <person name="Woyke T."/>
            <person name="Klenk H.P."/>
            <person name="Bryant D.A."/>
        </authorList>
    </citation>
    <scope>NUCLEOTIDE SEQUENCE [LARGE SCALE GENOMIC DNA]</scope>
    <source>
        <strain evidence="14">ATCC 23779 / DSM 785 / 114-95</strain>
    </source>
</reference>
<dbReference type="NCBIfam" id="NF006767">
    <property type="entry name" value="PRK09289.1"/>
    <property type="match status" value="1"/>
</dbReference>
<dbReference type="eggNOG" id="COG0307">
    <property type="taxonomic scope" value="Bacteria"/>
</dbReference>
<dbReference type="PANTHER" id="PTHR21098">
    <property type="entry name" value="RIBOFLAVIN SYNTHASE ALPHA CHAIN"/>
    <property type="match status" value="1"/>
</dbReference>